<evidence type="ECO:0000256" key="1">
    <source>
        <dbReference type="ARBA" id="ARBA00007301"/>
    </source>
</evidence>
<dbReference type="SUPFAM" id="SSF50475">
    <property type="entry name" value="FMN-binding split barrel"/>
    <property type="match status" value="1"/>
</dbReference>
<dbReference type="AlphaFoldDB" id="A0A2R4XIS6"/>
<dbReference type="InterPro" id="IPR019576">
    <property type="entry name" value="Pyridoxamine_oxidase_dimer_C"/>
</dbReference>
<keyword evidence="12" id="KW-1185">Reference proteome</keyword>
<dbReference type="OrthoDB" id="9780392at2"/>
<evidence type="ECO:0000256" key="6">
    <source>
        <dbReference type="HAMAP-Rule" id="MF_01629"/>
    </source>
</evidence>
<dbReference type="NCBIfam" id="TIGR00558">
    <property type="entry name" value="pdxH"/>
    <property type="match status" value="1"/>
</dbReference>
<comment type="catalytic activity">
    <reaction evidence="6">
        <text>pyridoxine 5'-phosphate + O2 = pyridoxal 5'-phosphate + H2O2</text>
        <dbReference type="Rhea" id="RHEA:15149"/>
        <dbReference type="ChEBI" id="CHEBI:15379"/>
        <dbReference type="ChEBI" id="CHEBI:16240"/>
        <dbReference type="ChEBI" id="CHEBI:58589"/>
        <dbReference type="ChEBI" id="CHEBI:597326"/>
        <dbReference type="EC" id="1.4.3.5"/>
    </reaction>
</comment>
<feature type="binding site" evidence="6 8">
    <location>
        <position position="82"/>
    </location>
    <ligand>
        <name>FMN</name>
        <dbReference type="ChEBI" id="CHEBI:58210"/>
    </ligand>
</feature>
<comment type="function">
    <text evidence="6">Catalyzes the oxidation of either pyridoxine 5'-phosphate (PNP) or pyridoxamine 5'-phosphate (PMP) into pyridoxal 5'-phosphate (PLP).</text>
</comment>
<feature type="binding site" evidence="6 8">
    <location>
        <begin position="140"/>
        <end position="141"/>
    </location>
    <ligand>
        <name>FMN</name>
        <dbReference type="ChEBI" id="CHEBI:58210"/>
    </ligand>
</feature>
<feature type="binding site" evidence="6 8">
    <location>
        <begin position="61"/>
        <end position="66"/>
    </location>
    <ligand>
        <name>FMN</name>
        <dbReference type="ChEBI" id="CHEBI:58210"/>
    </ligand>
</feature>
<comment type="pathway">
    <text evidence="6">Cofactor metabolism; pyridoxal 5'-phosphate salvage; pyridoxal 5'-phosphate from pyridoxine 5'-phosphate: step 1/1.</text>
</comment>
<comment type="similarity">
    <text evidence="1 6">Belongs to the pyridoxamine 5'-phosphate oxidase family.</text>
</comment>
<feature type="binding site" evidence="6 7">
    <location>
        <position position="127"/>
    </location>
    <ligand>
        <name>substrate</name>
    </ligand>
</feature>
<protein>
    <recommendedName>
        <fullName evidence="6">Pyridoxine/pyridoxamine 5'-phosphate oxidase</fullName>
        <ecNumber evidence="6">1.4.3.5</ecNumber>
    </recommendedName>
    <alternativeName>
        <fullName evidence="6">PNP/PMP oxidase</fullName>
        <shortName evidence="6">PNPOx</shortName>
    </alternativeName>
    <alternativeName>
        <fullName evidence="6">Pyridoxal 5'-phosphate synthase</fullName>
    </alternativeName>
</protein>
<proteinExistence type="inferred from homology"/>
<dbReference type="PROSITE" id="PS01064">
    <property type="entry name" value="PYRIDOX_OXIDASE"/>
    <property type="match status" value="1"/>
</dbReference>
<sequence length="211" mass="24012">MMSVANIRQNYEKGELLESQARSSPFDQFELWLKQAIELPVAEPTAMALATVGADSRPSSRIVLLKGMETDGFVFYTNYESRKGQELAHQPWATLLFFWQPLERQVRIEGKISKVDPSVSDAYYASRPLGSRIGAWASNQSQPVKIEALQARAREIEAEYGENPPRPPHWGGYCLTPSYFEFWQGRPSRLHDRLTYSLASDGNWTLERLSP</sequence>
<feature type="binding site" evidence="6 8">
    <location>
        <position position="105"/>
    </location>
    <ligand>
        <name>FMN</name>
        <dbReference type="ChEBI" id="CHEBI:58210"/>
    </ligand>
</feature>
<dbReference type="UniPathway" id="UPA01068">
    <property type="reaction ID" value="UER00304"/>
</dbReference>
<feature type="binding site" evidence="6 8">
    <location>
        <position position="193"/>
    </location>
    <ligand>
        <name>FMN</name>
        <dbReference type="ChEBI" id="CHEBI:58210"/>
    </ligand>
</feature>
<evidence type="ECO:0000256" key="8">
    <source>
        <dbReference type="PIRSR" id="PIRSR000190-2"/>
    </source>
</evidence>
<dbReference type="InterPro" id="IPR012349">
    <property type="entry name" value="Split_barrel_FMN-bd"/>
</dbReference>
<name>A0A2R4XIS6_9BURK</name>
<evidence type="ECO:0000256" key="5">
    <source>
        <dbReference type="ARBA" id="ARBA00023096"/>
    </source>
</evidence>
<dbReference type="Proteomes" id="UP000244571">
    <property type="component" value="Chromosome"/>
</dbReference>
<dbReference type="Pfam" id="PF01243">
    <property type="entry name" value="PNPOx_N"/>
    <property type="match status" value="1"/>
</dbReference>
<feature type="binding site" evidence="6 7">
    <location>
        <position position="123"/>
    </location>
    <ligand>
        <name>substrate</name>
    </ligand>
</feature>
<dbReference type="InterPro" id="IPR019740">
    <property type="entry name" value="Pyridox_Oxase_CS"/>
</dbReference>
<evidence type="ECO:0000256" key="3">
    <source>
        <dbReference type="ARBA" id="ARBA00022643"/>
    </source>
</evidence>
<feature type="binding site" evidence="6 8">
    <location>
        <position position="183"/>
    </location>
    <ligand>
        <name>FMN</name>
        <dbReference type="ChEBI" id="CHEBI:58210"/>
    </ligand>
</feature>
<evidence type="ECO:0000259" key="10">
    <source>
        <dbReference type="Pfam" id="PF10590"/>
    </source>
</evidence>
<keyword evidence="5 6" id="KW-0664">Pyridoxine biosynthesis</keyword>
<evidence type="ECO:0000313" key="11">
    <source>
        <dbReference type="EMBL" id="AWB33653.1"/>
    </source>
</evidence>
<keyword evidence="4 6" id="KW-0560">Oxidoreductase</keyword>
<dbReference type="HAMAP" id="MF_01629">
    <property type="entry name" value="PdxH"/>
    <property type="match status" value="1"/>
</dbReference>
<dbReference type="EC" id="1.4.3.5" evidence="6"/>
<reference evidence="11 12" key="1">
    <citation type="submission" date="2018-04" db="EMBL/GenBank/DDBJ databases">
        <title>Bordetella sp. HZ20 isolated from seawater.</title>
        <authorList>
            <person name="Sun C."/>
        </authorList>
    </citation>
    <scope>NUCLEOTIDE SEQUENCE [LARGE SCALE GENOMIC DNA]</scope>
    <source>
        <strain evidence="11 12">HZ20</strain>
    </source>
</reference>
<comment type="catalytic activity">
    <reaction evidence="6">
        <text>pyridoxamine 5'-phosphate + O2 + H2O = pyridoxal 5'-phosphate + H2O2 + NH4(+)</text>
        <dbReference type="Rhea" id="RHEA:15817"/>
        <dbReference type="ChEBI" id="CHEBI:15377"/>
        <dbReference type="ChEBI" id="CHEBI:15379"/>
        <dbReference type="ChEBI" id="CHEBI:16240"/>
        <dbReference type="ChEBI" id="CHEBI:28938"/>
        <dbReference type="ChEBI" id="CHEBI:58451"/>
        <dbReference type="ChEBI" id="CHEBI:597326"/>
        <dbReference type="EC" id="1.4.3.5"/>
    </reaction>
</comment>
<dbReference type="RefSeq" id="WP_108621082.1">
    <property type="nucleotide sequence ID" value="NZ_CP028901.1"/>
</dbReference>
<dbReference type="Gene3D" id="2.30.110.10">
    <property type="entry name" value="Electron Transport, Fmn-binding Protein, Chain A"/>
    <property type="match status" value="1"/>
</dbReference>
<dbReference type="InterPro" id="IPR011576">
    <property type="entry name" value="Pyridox_Oxase_N"/>
</dbReference>
<comment type="cofactor">
    <cofactor evidence="6 8">
        <name>FMN</name>
        <dbReference type="ChEBI" id="CHEBI:58210"/>
    </cofactor>
    <text evidence="6 8">Binds 1 FMN per subunit.</text>
</comment>
<evidence type="ECO:0000259" key="9">
    <source>
        <dbReference type="Pfam" id="PF01243"/>
    </source>
</evidence>
<keyword evidence="2 6" id="KW-0285">Flavoprotein</keyword>
<dbReference type="GO" id="GO:0010181">
    <property type="term" value="F:FMN binding"/>
    <property type="evidence" value="ECO:0007669"/>
    <property type="project" value="UniProtKB-UniRule"/>
</dbReference>
<dbReference type="KEGG" id="boz:DBV39_08005"/>
<feature type="binding site" evidence="6 7">
    <location>
        <position position="66"/>
    </location>
    <ligand>
        <name>substrate</name>
    </ligand>
</feature>
<feature type="binding site" evidence="6 7">
    <location>
        <position position="131"/>
    </location>
    <ligand>
        <name>substrate</name>
    </ligand>
</feature>
<feature type="domain" description="Pyridoxine 5'-phosphate oxidase dimerisation C-terminal" evidence="10">
    <location>
        <begin position="170"/>
        <end position="211"/>
    </location>
</feature>
<feature type="binding site" evidence="7">
    <location>
        <begin position="8"/>
        <end position="11"/>
    </location>
    <ligand>
        <name>substrate</name>
    </ligand>
</feature>
<dbReference type="NCBIfam" id="NF004231">
    <property type="entry name" value="PRK05679.1"/>
    <property type="match status" value="1"/>
</dbReference>
<dbReference type="EMBL" id="CP028901">
    <property type="protein sequence ID" value="AWB33653.1"/>
    <property type="molecule type" value="Genomic_DNA"/>
</dbReference>
<feature type="binding site" evidence="6 8">
    <location>
        <begin position="76"/>
        <end position="77"/>
    </location>
    <ligand>
        <name>FMN</name>
        <dbReference type="ChEBI" id="CHEBI:58210"/>
    </ligand>
</feature>
<dbReference type="PIRSF" id="PIRSF000190">
    <property type="entry name" value="Pyd_amn-ph_oxd"/>
    <property type="match status" value="1"/>
</dbReference>
<keyword evidence="3 6" id="KW-0288">FMN</keyword>
<dbReference type="GO" id="GO:0004733">
    <property type="term" value="F:pyridoxamine phosphate oxidase activity"/>
    <property type="evidence" value="ECO:0007669"/>
    <property type="project" value="UniProtKB-UniRule"/>
</dbReference>
<feature type="binding site" evidence="6 8">
    <location>
        <position position="83"/>
    </location>
    <ligand>
        <name>FMN</name>
        <dbReference type="ChEBI" id="CHEBI:58210"/>
    </ligand>
</feature>
<dbReference type="PANTHER" id="PTHR10851">
    <property type="entry name" value="PYRIDOXINE-5-PHOSPHATE OXIDASE"/>
    <property type="match status" value="1"/>
</dbReference>
<evidence type="ECO:0000313" key="12">
    <source>
        <dbReference type="Proteomes" id="UP000244571"/>
    </source>
</evidence>
<comment type="subunit">
    <text evidence="6">Homodimer.</text>
</comment>
<accession>A0A2R4XIS6</accession>
<feature type="domain" description="Pyridoxamine 5'-phosphate oxidase N-terminal" evidence="9">
    <location>
        <begin position="34"/>
        <end position="150"/>
    </location>
</feature>
<evidence type="ECO:0000256" key="2">
    <source>
        <dbReference type="ARBA" id="ARBA00022630"/>
    </source>
</evidence>
<evidence type="ECO:0000256" key="7">
    <source>
        <dbReference type="PIRSR" id="PIRSR000190-1"/>
    </source>
</evidence>
<dbReference type="PANTHER" id="PTHR10851:SF0">
    <property type="entry name" value="PYRIDOXINE-5'-PHOSPHATE OXIDASE"/>
    <property type="match status" value="1"/>
</dbReference>
<feature type="binding site" evidence="6 7">
    <location>
        <begin position="189"/>
        <end position="191"/>
    </location>
    <ligand>
        <name>substrate</name>
    </ligand>
</feature>
<organism evidence="11 12">
    <name type="scientific">Orrella marina</name>
    <dbReference type="NCBI Taxonomy" id="2163011"/>
    <lineage>
        <taxon>Bacteria</taxon>
        <taxon>Pseudomonadati</taxon>
        <taxon>Pseudomonadota</taxon>
        <taxon>Betaproteobacteria</taxon>
        <taxon>Burkholderiales</taxon>
        <taxon>Alcaligenaceae</taxon>
        <taxon>Orrella</taxon>
    </lineage>
</organism>
<dbReference type="GO" id="GO:0008615">
    <property type="term" value="P:pyridoxine biosynthetic process"/>
    <property type="evidence" value="ECO:0007669"/>
    <property type="project" value="UniProtKB-UniRule"/>
</dbReference>
<gene>
    <name evidence="6 11" type="primary">pdxH</name>
    <name evidence="11" type="ORF">DBV39_08005</name>
</gene>
<dbReference type="InterPro" id="IPR000659">
    <property type="entry name" value="Pyridox_Oxase"/>
</dbReference>
<comment type="pathway">
    <text evidence="6">Cofactor metabolism; pyridoxal 5'-phosphate salvage; pyridoxal 5'-phosphate from pyridoxamine 5'-phosphate: step 1/1.</text>
</comment>
<evidence type="ECO:0000256" key="4">
    <source>
        <dbReference type="ARBA" id="ARBA00023002"/>
    </source>
</evidence>
<dbReference type="Pfam" id="PF10590">
    <property type="entry name" value="PNP_phzG_C"/>
    <property type="match status" value="1"/>
</dbReference>